<dbReference type="GO" id="GO:0005886">
    <property type="term" value="C:plasma membrane"/>
    <property type="evidence" value="ECO:0007669"/>
    <property type="project" value="UniProtKB-SubCell"/>
</dbReference>
<accession>A0A2X0IF96</accession>
<organism evidence="5 6">
    <name type="scientific">Streptacidiphilus pinicola</name>
    <dbReference type="NCBI Taxonomy" id="2219663"/>
    <lineage>
        <taxon>Bacteria</taxon>
        <taxon>Bacillati</taxon>
        <taxon>Actinomycetota</taxon>
        <taxon>Actinomycetes</taxon>
        <taxon>Kitasatosporales</taxon>
        <taxon>Streptomycetaceae</taxon>
        <taxon>Streptacidiphilus</taxon>
    </lineage>
</organism>
<dbReference type="Gene3D" id="2.10.109.10">
    <property type="entry name" value="Umud Fragment, subunit A"/>
    <property type="match status" value="1"/>
</dbReference>
<name>A0A2X0IF96_9ACTN</name>
<dbReference type="OrthoDB" id="5518017at2"/>
<dbReference type="Proteomes" id="UP000248889">
    <property type="component" value="Unassembled WGS sequence"/>
</dbReference>
<keyword evidence="6" id="KW-1185">Reference proteome</keyword>
<dbReference type="InterPro" id="IPR019533">
    <property type="entry name" value="Peptidase_S26"/>
</dbReference>
<dbReference type="SUPFAM" id="SSF51306">
    <property type="entry name" value="LexA/Signal peptidase"/>
    <property type="match status" value="1"/>
</dbReference>
<feature type="active site" evidence="3">
    <location>
        <position position="37"/>
    </location>
</feature>
<comment type="subcellular location">
    <subcellularLocation>
        <location evidence="1">Cell membrane</location>
        <topology evidence="1">Single-pass type II membrane protein</topology>
    </subcellularLocation>
</comment>
<comment type="similarity">
    <text evidence="2">Belongs to the peptidase S26 family.</text>
</comment>
<evidence type="ECO:0000256" key="2">
    <source>
        <dbReference type="ARBA" id="ARBA00009370"/>
    </source>
</evidence>
<dbReference type="InterPro" id="IPR000223">
    <property type="entry name" value="Pept_S26A_signal_pept_1"/>
</dbReference>
<evidence type="ECO:0000313" key="6">
    <source>
        <dbReference type="Proteomes" id="UP000248889"/>
    </source>
</evidence>
<dbReference type="PANTHER" id="PTHR43390:SF1">
    <property type="entry name" value="CHLOROPLAST PROCESSING PEPTIDASE"/>
    <property type="match status" value="1"/>
</dbReference>
<evidence type="ECO:0000256" key="1">
    <source>
        <dbReference type="ARBA" id="ARBA00004401"/>
    </source>
</evidence>
<comment type="caution">
    <text evidence="5">The sequence shown here is derived from an EMBL/GenBank/DDBJ whole genome shotgun (WGS) entry which is preliminary data.</text>
</comment>
<dbReference type="AlphaFoldDB" id="A0A2X0IF96"/>
<protein>
    <recommendedName>
        <fullName evidence="4">Peptidase S26 domain-containing protein</fullName>
    </recommendedName>
</protein>
<evidence type="ECO:0000256" key="3">
    <source>
        <dbReference type="PIRSR" id="PIRSR600223-1"/>
    </source>
</evidence>
<feature type="domain" description="Peptidase S26" evidence="4">
    <location>
        <begin position="10"/>
        <end position="103"/>
    </location>
</feature>
<reference evidence="5 6" key="1">
    <citation type="submission" date="2018-06" db="EMBL/GenBank/DDBJ databases">
        <title>Streptacidiphilus pinicola sp. nov., isolated from pine grove soil.</title>
        <authorList>
            <person name="Roh S.G."/>
            <person name="Park S."/>
            <person name="Kim M.-K."/>
            <person name="Yun B.-R."/>
            <person name="Park J."/>
            <person name="Kim M.J."/>
            <person name="Kim Y.S."/>
            <person name="Kim S.B."/>
        </authorList>
    </citation>
    <scope>NUCLEOTIDE SEQUENCE [LARGE SCALE GENOMIC DNA]</scope>
    <source>
        <strain evidence="5 6">MMS16-CNU450</strain>
    </source>
</reference>
<dbReference type="EMBL" id="QKYN01000081">
    <property type="protein sequence ID" value="RAG83704.1"/>
    <property type="molecule type" value="Genomic_DNA"/>
</dbReference>
<dbReference type="GO" id="GO:0004252">
    <property type="term" value="F:serine-type endopeptidase activity"/>
    <property type="evidence" value="ECO:0007669"/>
    <property type="project" value="InterPro"/>
</dbReference>
<sequence>MTTLLAVGMALVVAGCLLLGLRRLRRRLVVITVQGMSMSPSFVHGERVLIRRGDPTRLCTGEVVVLEHPDSATQGEATGAGPQPGGRNWFIKRVAAVAGEPVPASVVRLNSMPGGSIVAPGEVVVLGEHPHSEDSKQWGSVPLDLVLGAVVRKL</sequence>
<dbReference type="CDD" id="cd06462">
    <property type="entry name" value="Peptidase_S24_S26"/>
    <property type="match status" value="1"/>
</dbReference>
<proteinExistence type="inferred from homology"/>
<dbReference type="PANTHER" id="PTHR43390">
    <property type="entry name" value="SIGNAL PEPTIDASE I"/>
    <property type="match status" value="1"/>
</dbReference>
<dbReference type="RefSeq" id="WP_111503018.1">
    <property type="nucleotide sequence ID" value="NZ_QKYN01000081.1"/>
</dbReference>
<dbReference type="InterPro" id="IPR036286">
    <property type="entry name" value="LexA/Signal_pep-like_sf"/>
</dbReference>
<dbReference type="Pfam" id="PF10502">
    <property type="entry name" value="Peptidase_S26"/>
    <property type="match status" value="1"/>
</dbReference>
<gene>
    <name evidence="5" type="ORF">DN069_20845</name>
</gene>
<evidence type="ECO:0000259" key="4">
    <source>
        <dbReference type="Pfam" id="PF10502"/>
    </source>
</evidence>
<evidence type="ECO:0000313" key="5">
    <source>
        <dbReference type="EMBL" id="RAG83704.1"/>
    </source>
</evidence>
<feature type="active site" evidence="3">
    <location>
        <position position="92"/>
    </location>
</feature>
<dbReference type="GO" id="GO:0006465">
    <property type="term" value="P:signal peptide processing"/>
    <property type="evidence" value="ECO:0007669"/>
    <property type="project" value="InterPro"/>
</dbReference>